<keyword evidence="3" id="KW-1185">Reference proteome</keyword>
<dbReference type="EMBL" id="AZJI01000001">
    <property type="protein sequence ID" value="ETD24785.1"/>
    <property type="molecule type" value="Genomic_DNA"/>
</dbReference>
<dbReference type="OrthoDB" id="5328081at2"/>
<reference evidence="2 3" key="1">
    <citation type="journal article" date="2014" name="Genome Announc.">
        <title>Draft genome sequences of six enterohepatic helicobacter species isolated from humans and one from rhesus macaques.</title>
        <authorList>
            <person name="Shen Z."/>
            <person name="Sheh A."/>
            <person name="Young S.K."/>
            <person name="Abouelliel A."/>
            <person name="Ward D.V."/>
            <person name="Earl A.M."/>
            <person name="Fox J.G."/>
        </authorList>
    </citation>
    <scope>NUCLEOTIDE SEQUENCE [LARGE SCALE GENOMIC DNA]</scope>
    <source>
        <strain evidence="2 3">MIT 99-5501</strain>
    </source>
</reference>
<dbReference type="Proteomes" id="UP000018731">
    <property type="component" value="Unassembled WGS sequence"/>
</dbReference>
<proteinExistence type="predicted"/>
<feature type="region of interest" description="Disordered" evidence="1">
    <location>
        <begin position="44"/>
        <end position="99"/>
    </location>
</feature>
<evidence type="ECO:0000313" key="3">
    <source>
        <dbReference type="Proteomes" id="UP000018731"/>
    </source>
</evidence>
<feature type="compositionally biased region" description="Basic and acidic residues" evidence="1">
    <location>
        <begin position="44"/>
        <end position="82"/>
    </location>
</feature>
<dbReference type="AlphaFoldDB" id="V8CCN5"/>
<accession>V8CCN5</accession>
<evidence type="ECO:0000313" key="2">
    <source>
        <dbReference type="EMBL" id="ETD24785.1"/>
    </source>
</evidence>
<evidence type="ECO:0000256" key="1">
    <source>
        <dbReference type="SAM" id="MobiDB-lite"/>
    </source>
</evidence>
<dbReference type="RefSeq" id="WP_023926787.1">
    <property type="nucleotide sequence ID" value="NZ_KI669454.1"/>
</dbReference>
<protein>
    <submittedName>
        <fullName evidence="2">Uncharacterized protein</fullName>
    </submittedName>
</protein>
<comment type="caution">
    <text evidence="2">The sequence shown here is derived from an EMBL/GenBank/DDBJ whole genome shotgun (WGS) entry which is preliminary data.</text>
</comment>
<dbReference type="PATRIC" id="fig|1357400.3.peg.174"/>
<name>V8CCN5_9HELI</name>
<organism evidence="2 3">
    <name type="scientific">Helicobacter macacae MIT 99-5501</name>
    <dbReference type="NCBI Taxonomy" id="1357400"/>
    <lineage>
        <taxon>Bacteria</taxon>
        <taxon>Pseudomonadati</taxon>
        <taxon>Campylobacterota</taxon>
        <taxon>Epsilonproteobacteria</taxon>
        <taxon>Campylobacterales</taxon>
        <taxon>Helicobacteraceae</taxon>
        <taxon>Helicobacter</taxon>
    </lineage>
</organism>
<gene>
    <name evidence="2" type="ORF">HMPREF2086_00119</name>
</gene>
<sequence length="99" mass="11087">MAVSTIGNITYINQNMQTTSANLANATQRGDFIPQEFENKLKEIAEVRPTETLQKADENGKNGKQEQEERESQNPQEQKEQPAKVLDSPKSNALLDITI</sequence>
<dbReference type="HOGENOM" id="CLU_171648_1_1_7"/>